<protein>
    <submittedName>
        <fullName evidence="1">Uncharacterized protein</fullName>
    </submittedName>
</protein>
<dbReference type="EMBL" id="ML208263">
    <property type="protein sequence ID" value="TFK75351.1"/>
    <property type="molecule type" value="Genomic_DNA"/>
</dbReference>
<accession>A0ACD3BBZ0</accession>
<dbReference type="Proteomes" id="UP000308600">
    <property type="component" value="Unassembled WGS sequence"/>
</dbReference>
<sequence length="383" mass="42724">MERVQFQQEQMLAELKDLVERNIFTKKETKQIMKNRTAYETTLVRRVAKKSDYLRYAAYEMGLEQLRRKRVERQGSGHGPPTISDYALVRRQFQIFERALKRFNSDVGLWLQYIQLAKKEGARALVGRITARALQVHPDKPGLYIIAASHELDYNSHSAARALLQRGIRLNRDSVEIWREYVRMELGFIESLQRRWEVLGIGIEGKDQGTVDPSEDIMGGDPEIGEGVLETVGPQATLEGDTGTVARREIMKGAIVKSVITSAAEALPTVELFETLYKAVEEYPSGAEVREGILAHLYGEVRKSAVGKEAAAIRLVAMRSLRGGPKGAELVEGIKHANEEILGHITDGAAVVAMYRDFVEDWCARASVDGAVVSGLCLDCYGC</sequence>
<name>A0ACD3BBZ0_9AGAR</name>
<organism evidence="1 2">
    <name type="scientific">Pluteus cervinus</name>
    <dbReference type="NCBI Taxonomy" id="181527"/>
    <lineage>
        <taxon>Eukaryota</taxon>
        <taxon>Fungi</taxon>
        <taxon>Dikarya</taxon>
        <taxon>Basidiomycota</taxon>
        <taxon>Agaricomycotina</taxon>
        <taxon>Agaricomycetes</taxon>
        <taxon>Agaricomycetidae</taxon>
        <taxon>Agaricales</taxon>
        <taxon>Pluteineae</taxon>
        <taxon>Pluteaceae</taxon>
        <taxon>Pluteus</taxon>
    </lineage>
</organism>
<evidence type="ECO:0000313" key="2">
    <source>
        <dbReference type="Proteomes" id="UP000308600"/>
    </source>
</evidence>
<gene>
    <name evidence="1" type="ORF">BDN72DRAFT_787292</name>
</gene>
<evidence type="ECO:0000313" key="1">
    <source>
        <dbReference type="EMBL" id="TFK75351.1"/>
    </source>
</evidence>
<reference evidence="1 2" key="1">
    <citation type="journal article" date="2019" name="Nat. Ecol. Evol.">
        <title>Megaphylogeny resolves global patterns of mushroom evolution.</title>
        <authorList>
            <person name="Varga T."/>
            <person name="Krizsan K."/>
            <person name="Foldi C."/>
            <person name="Dima B."/>
            <person name="Sanchez-Garcia M."/>
            <person name="Sanchez-Ramirez S."/>
            <person name="Szollosi G.J."/>
            <person name="Szarkandi J.G."/>
            <person name="Papp V."/>
            <person name="Albert L."/>
            <person name="Andreopoulos W."/>
            <person name="Angelini C."/>
            <person name="Antonin V."/>
            <person name="Barry K.W."/>
            <person name="Bougher N.L."/>
            <person name="Buchanan P."/>
            <person name="Buyck B."/>
            <person name="Bense V."/>
            <person name="Catcheside P."/>
            <person name="Chovatia M."/>
            <person name="Cooper J."/>
            <person name="Damon W."/>
            <person name="Desjardin D."/>
            <person name="Finy P."/>
            <person name="Geml J."/>
            <person name="Haridas S."/>
            <person name="Hughes K."/>
            <person name="Justo A."/>
            <person name="Karasinski D."/>
            <person name="Kautmanova I."/>
            <person name="Kiss B."/>
            <person name="Kocsube S."/>
            <person name="Kotiranta H."/>
            <person name="LaButti K.M."/>
            <person name="Lechner B.E."/>
            <person name="Liimatainen K."/>
            <person name="Lipzen A."/>
            <person name="Lukacs Z."/>
            <person name="Mihaltcheva S."/>
            <person name="Morgado L.N."/>
            <person name="Niskanen T."/>
            <person name="Noordeloos M.E."/>
            <person name="Ohm R.A."/>
            <person name="Ortiz-Santana B."/>
            <person name="Ovrebo C."/>
            <person name="Racz N."/>
            <person name="Riley R."/>
            <person name="Savchenko A."/>
            <person name="Shiryaev A."/>
            <person name="Soop K."/>
            <person name="Spirin V."/>
            <person name="Szebenyi C."/>
            <person name="Tomsovsky M."/>
            <person name="Tulloss R.E."/>
            <person name="Uehling J."/>
            <person name="Grigoriev I.V."/>
            <person name="Vagvolgyi C."/>
            <person name="Papp T."/>
            <person name="Martin F.M."/>
            <person name="Miettinen O."/>
            <person name="Hibbett D.S."/>
            <person name="Nagy L.G."/>
        </authorList>
    </citation>
    <scope>NUCLEOTIDE SEQUENCE [LARGE SCALE GENOMIC DNA]</scope>
    <source>
        <strain evidence="1 2">NL-1719</strain>
    </source>
</reference>
<proteinExistence type="predicted"/>
<keyword evidence="2" id="KW-1185">Reference proteome</keyword>